<accession>A0A2I2GJX8</accession>
<dbReference type="InterPro" id="IPR010102">
    <property type="entry name" value="Succ_semiAld_DH"/>
</dbReference>
<comment type="catalytic activity">
    <reaction evidence="5 8">
        <text>succinate semialdehyde + NAD(+) + H2O = succinate + NADH + 2 H(+)</text>
        <dbReference type="Rhea" id="RHEA:13217"/>
        <dbReference type="ChEBI" id="CHEBI:15377"/>
        <dbReference type="ChEBI" id="CHEBI:15378"/>
        <dbReference type="ChEBI" id="CHEBI:30031"/>
        <dbReference type="ChEBI" id="CHEBI:57540"/>
        <dbReference type="ChEBI" id="CHEBI:57706"/>
        <dbReference type="ChEBI" id="CHEBI:57945"/>
        <dbReference type="EC" id="1.2.1.16"/>
    </reaction>
</comment>
<proteinExistence type="inferred from homology"/>
<dbReference type="VEuPathDB" id="FungiDB:P170DRAFT_353003"/>
<comment type="similarity">
    <text evidence="2 7">Belongs to the aldehyde dehydrogenase family.</text>
</comment>
<evidence type="ECO:0000256" key="1">
    <source>
        <dbReference type="ARBA" id="ARBA00005176"/>
    </source>
</evidence>
<feature type="domain" description="Aldehyde dehydrogenase" evidence="9">
    <location>
        <begin position="22"/>
        <end position="488"/>
    </location>
</feature>
<dbReference type="STRING" id="1392250.A0A2I2GJX8"/>
<gene>
    <name evidence="10" type="ORF">P170DRAFT_353003</name>
</gene>
<comment type="caution">
    <text evidence="10">The sequence shown here is derived from an EMBL/GenBank/DDBJ whole genome shotgun (WGS) entry which is preliminary data.</text>
</comment>
<evidence type="ECO:0000256" key="3">
    <source>
        <dbReference type="ARBA" id="ARBA00023002"/>
    </source>
</evidence>
<dbReference type="Pfam" id="PF00171">
    <property type="entry name" value="Aldedh"/>
    <property type="match status" value="1"/>
</dbReference>
<comment type="catalytic activity">
    <reaction evidence="4 8">
        <text>succinate semialdehyde + NADP(+) + H2O = succinate + NADPH + 2 H(+)</text>
        <dbReference type="Rhea" id="RHEA:13213"/>
        <dbReference type="ChEBI" id="CHEBI:15377"/>
        <dbReference type="ChEBI" id="CHEBI:15378"/>
        <dbReference type="ChEBI" id="CHEBI:30031"/>
        <dbReference type="ChEBI" id="CHEBI:57706"/>
        <dbReference type="ChEBI" id="CHEBI:57783"/>
        <dbReference type="ChEBI" id="CHEBI:58349"/>
        <dbReference type="EC" id="1.2.1.16"/>
    </reaction>
</comment>
<evidence type="ECO:0000259" key="9">
    <source>
        <dbReference type="Pfam" id="PF00171"/>
    </source>
</evidence>
<evidence type="ECO:0000256" key="7">
    <source>
        <dbReference type="RuleBase" id="RU003345"/>
    </source>
</evidence>
<dbReference type="InterPro" id="IPR016160">
    <property type="entry name" value="Ald_DH_CS_CYS"/>
</dbReference>
<dbReference type="GO" id="GO:0009450">
    <property type="term" value="P:gamma-aminobutyric acid catabolic process"/>
    <property type="evidence" value="ECO:0007669"/>
    <property type="project" value="UniProtKB-UniPathway"/>
</dbReference>
<keyword evidence="11" id="KW-1185">Reference proteome</keyword>
<dbReference type="InterPro" id="IPR016163">
    <property type="entry name" value="Ald_DH_C"/>
</dbReference>
<dbReference type="EMBL" id="MSFO01000002">
    <property type="protein sequence ID" value="PLB53172.1"/>
    <property type="molecule type" value="Genomic_DNA"/>
</dbReference>
<dbReference type="AlphaFoldDB" id="A0A2I2GJX8"/>
<dbReference type="EC" id="1.2.1.16" evidence="8"/>
<dbReference type="InterPro" id="IPR016161">
    <property type="entry name" value="Ald_DH/histidinol_DH"/>
</dbReference>
<evidence type="ECO:0000256" key="2">
    <source>
        <dbReference type="ARBA" id="ARBA00009986"/>
    </source>
</evidence>
<evidence type="ECO:0000256" key="5">
    <source>
        <dbReference type="ARBA" id="ARBA00052698"/>
    </source>
</evidence>
<dbReference type="PROSITE" id="PS00687">
    <property type="entry name" value="ALDEHYDE_DEHYDR_GLU"/>
    <property type="match status" value="1"/>
</dbReference>
<evidence type="ECO:0000256" key="6">
    <source>
        <dbReference type="PROSITE-ProRule" id="PRU10007"/>
    </source>
</evidence>
<dbReference type="GO" id="GO:0004777">
    <property type="term" value="F:succinate-semialdehyde dehydrogenase (NAD+) activity"/>
    <property type="evidence" value="ECO:0007669"/>
    <property type="project" value="UniProtKB-UniRule"/>
</dbReference>
<dbReference type="InterPro" id="IPR016162">
    <property type="entry name" value="Ald_DH_N"/>
</dbReference>
<organism evidence="10 11">
    <name type="scientific">Aspergillus steynii IBT 23096</name>
    <dbReference type="NCBI Taxonomy" id="1392250"/>
    <lineage>
        <taxon>Eukaryota</taxon>
        <taxon>Fungi</taxon>
        <taxon>Dikarya</taxon>
        <taxon>Ascomycota</taxon>
        <taxon>Pezizomycotina</taxon>
        <taxon>Eurotiomycetes</taxon>
        <taxon>Eurotiomycetidae</taxon>
        <taxon>Eurotiales</taxon>
        <taxon>Aspergillaceae</taxon>
        <taxon>Aspergillus</taxon>
        <taxon>Aspergillus subgen. Circumdati</taxon>
    </lineage>
</organism>
<dbReference type="Gene3D" id="3.40.309.10">
    <property type="entry name" value="Aldehyde Dehydrogenase, Chain A, domain 2"/>
    <property type="match status" value="1"/>
</dbReference>
<dbReference type="NCBIfam" id="TIGR01780">
    <property type="entry name" value="SSADH"/>
    <property type="match status" value="1"/>
</dbReference>
<dbReference type="GO" id="GO:0005737">
    <property type="term" value="C:cytoplasm"/>
    <property type="evidence" value="ECO:0007669"/>
    <property type="project" value="TreeGrafter"/>
</dbReference>
<reference evidence="10 11" key="1">
    <citation type="submission" date="2016-12" db="EMBL/GenBank/DDBJ databases">
        <title>The genomes of Aspergillus section Nigri reveals drivers in fungal speciation.</title>
        <authorList>
            <consortium name="DOE Joint Genome Institute"/>
            <person name="Vesth T.C."/>
            <person name="Nybo J."/>
            <person name="Theobald S."/>
            <person name="Brandl J."/>
            <person name="Frisvad J.C."/>
            <person name="Nielsen K.F."/>
            <person name="Lyhne E.K."/>
            <person name="Kogle M.E."/>
            <person name="Kuo A."/>
            <person name="Riley R."/>
            <person name="Clum A."/>
            <person name="Nolan M."/>
            <person name="Lipzen A."/>
            <person name="Salamov A."/>
            <person name="Henrissat B."/>
            <person name="Wiebenga A."/>
            <person name="De Vries R.P."/>
            <person name="Grigoriev I.V."/>
            <person name="Mortensen U.H."/>
            <person name="Andersen M.R."/>
            <person name="Baker S.E."/>
        </authorList>
    </citation>
    <scope>NUCLEOTIDE SEQUENCE [LARGE SCALE GENOMIC DNA]</scope>
    <source>
        <strain evidence="10 11">IBT 23096</strain>
    </source>
</reference>
<name>A0A2I2GJX8_9EURO</name>
<evidence type="ECO:0000313" key="10">
    <source>
        <dbReference type="EMBL" id="PLB53172.1"/>
    </source>
</evidence>
<dbReference type="Gene3D" id="3.40.605.10">
    <property type="entry name" value="Aldehyde Dehydrogenase, Chain A, domain 1"/>
    <property type="match status" value="1"/>
</dbReference>
<dbReference type="SUPFAM" id="SSF53720">
    <property type="entry name" value="ALDH-like"/>
    <property type="match status" value="1"/>
</dbReference>
<dbReference type="GO" id="GO:0036243">
    <property type="term" value="F:succinate-semialdehyde dehydrogenase (NADP+) activity"/>
    <property type="evidence" value="ECO:0007669"/>
    <property type="project" value="RHEA"/>
</dbReference>
<comment type="pathway">
    <text evidence="1 8">Amino-acid degradation; 4-aminobutanoate degradation.</text>
</comment>
<dbReference type="FunFam" id="3.40.309.10:FF:000004">
    <property type="entry name" value="Succinate-semialdehyde dehydrogenase I"/>
    <property type="match status" value="1"/>
</dbReference>
<dbReference type="PROSITE" id="PS00070">
    <property type="entry name" value="ALDEHYDE_DEHYDR_CYS"/>
    <property type="match status" value="1"/>
</dbReference>
<dbReference type="OrthoDB" id="310895at2759"/>
<evidence type="ECO:0000256" key="8">
    <source>
        <dbReference type="RuleBase" id="RU365091"/>
    </source>
</evidence>
<dbReference type="InterPro" id="IPR029510">
    <property type="entry name" value="Ald_DH_CS_GLU"/>
</dbReference>
<feature type="active site" evidence="6">
    <location>
        <position position="260"/>
    </location>
</feature>
<dbReference type="GeneID" id="36551652"/>
<dbReference type="UniPathway" id="UPA00733"/>
<keyword evidence="3 7" id="KW-0560">Oxidoreductase</keyword>
<dbReference type="CDD" id="cd07103">
    <property type="entry name" value="ALDH_F5_SSADH_GabD"/>
    <property type="match status" value="1"/>
</dbReference>
<evidence type="ECO:0000256" key="4">
    <source>
        <dbReference type="ARBA" id="ARBA00050387"/>
    </source>
</evidence>
<evidence type="ECO:0000313" key="11">
    <source>
        <dbReference type="Proteomes" id="UP000234275"/>
    </source>
</evidence>
<dbReference type="InterPro" id="IPR050740">
    <property type="entry name" value="Aldehyde_DH_Superfamily"/>
</dbReference>
<dbReference type="PANTHER" id="PTHR43353">
    <property type="entry name" value="SUCCINATE-SEMIALDEHYDE DEHYDROGENASE, MITOCHONDRIAL"/>
    <property type="match status" value="1"/>
</dbReference>
<dbReference type="RefSeq" id="XP_024708474.1">
    <property type="nucleotide sequence ID" value="XM_024843952.1"/>
</dbReference>
<dbReference type="PANTHER" id="PTHR43353:SF11">
    <property type="entry name" value="SUCCINATE SEMIALDEHYDE DEHYDROGENASE (EUROFUNG)"/>
    <property type="match status" value="1"/>
</dbReference>
<protein>
    <recommendedName>
        <fullName evidence="8">Succinate-semialdehyde dehydrogenase</fullName>
        <ecNumber evidence="8">1.2.1.16</ecNumber>
    </recommendedName>
</protein>
<dbReference type="FunFam" id="3.40.605.10:FF:000005">
    <property type="entry name" value="Succinate-semialdehyde dehydrogenase I"/>
    <property type="match status" value="1"/>
</dbReference>
<dbReference type="Proteomes" id="UP000234275">
    <property type="component" value="Unassembled WGS sequence"/>
</dbReference>
<dbReference type="InterPro" id="IPR015590">
    <property type="entry name" value="Aldehyde_DH_dom"/>
</dbReference>
<sequence length="501" mass="53524">MSSLQLNDNSLFITKNYVDGEWLESSSGATFPVTNPANNAVIARCPESTAEDVQHAIKAAENALPAWKAKSGRERSRILRQWYDLVLQNEDDLAALITLENGKAASEAHGEVLFTASFLEWFSEEAARVYGDIIPATSPGNRISVVREPIGVCGMITPWNYPAGMITRKAGAALAAGCTTVIKTDGRTPLTGYALAILAERAGVPHGVINIITALENTPIIGQTMCKSNTIRKISFTGSTRVGKILMEQSGSSLQKLSLELGGNAPVIIFDDSNLELAVEGVLTSKFKSTGQTCVCANRIYVQDGIYDKFVARLVQRVLRFKVGSGSDNSVTHGPLIEASAVAKSREHVDDAVSKGAKVLAGGKEFRTDADPKGPNFFDPTILADCNASMKLAHEETFGPVAALFRFSSEDEVIRAANDTDVGLASYVFTSDISRVHRVSDALHVGMVAINTGVMSDAPAPFGGVKHSGLGREGSKYGVEEYTELKTIMMGNVYGAGRANI</sequence>